<dbReference type="PANTHER" id="PTHR22930">
    <property type="match status" value="1"/>
</dbReference>
<dbReference type="InterPro" id="IPR045249">
    <property type="entry name" value="HARBI1-like"/>
</dbReference>
<dbReference type="EMBL" id="KB202656">
    <property type="protein sequence ID" value="ESO88709.1"/>
    <property type="molecule type" value="Genomic_DNA"/>
</dbReference>
<keyword evidence="3" id="KW-1185">Reference proteome</keyword>
<reference evidence="2 3" key="1">
    <citation type="journal article" date="2013" name="Nature">
        <title>Insights into bilaterian evolution from three spiralian genomes.</title>
        <authorList>
            <person name="Simakov O."/>
            <person name="Marletaz F."/>
            <person name="Cho S.J."/>
            <person name="Edsinger-Gonzales E."/>
            <person name="Havlak P."/>
            <person name="Hellsten U."/>
            <person name="Kuo D.H."/>
            <person name="Larsson T."/>
            <person name="Lv J."/>
            <person name="Arendt D."/>
            <person name="Savage R."/>
            <person name="Osoegawa K."/>
            <person name="de Jong P."/>
            <person name="Grimwood J."/>
            <person name="Chapman J.A."/>
            <person name="Shapiro H."/>
            <person name="Aerts A."/>
            <person name="Otillar R.P."/>
            <person name="Terry A.Y."/>
            <person name="Boore J.L."/>
            <person name="Grigoriev I.V."/>
            <person name="Lindberg D.R."/>
            <person name="Seaver E.C."/>
            <person name="Weisblat D.A."/>
            <person name="Putnam N.H."/>
            <person name="Rokhsar D.S."/>
        </authorList>
    </citation>
    <scope>NUCLEOTIDE SEQUENCE [LARGE SCALE GENOMIC DNA]</scope>
</reference>
<dbReference type="AlphaFoldDB" id="V4BIZ5"/>
<dbReference type="RefSeq" id="XP_009060585.1">
    <property type="nucleotide sequence ID" value="XM_009062337.1"/>
</dbReference>
<feature type="non-terminal residue" evidence="2">
    <location>
        <position position="162"/>
    </location>
</feature>
<feature type="non-terminal residue" evidence="2">
    <location>
        <position position="1"/>
    </location>
</feature>
<accession>V4BIZ5</accession>
<dbReference type="Proteomes" id="UP000030746">
    <property type="component" value="Unassembled WGS sequence"/>
</dbReference>
<dbReference type="CTD" id="20252186"/>
<dbReference type="PANTHER" id="PTHR22930:SF206">
    <property type="entry name" value="NUCLEASE HARBI1"/>
    <property type="match status" value="1"/>
</dbReference>
<sequence>RSLWIHERSGYWWCYIVKETFIEDQWVENFRMRKETFDKLCDSLRPYICRRDTSFRKCIPVEMRVGISLWILGTPCEYRTVAHLFGISRSSVCLILREFCQVVKDKLSKRYIYLPDNDELQDIMLTFEQRWGFPNCGGAIDGCHIPIVSPQENHTDYYNRKR</sequence>
<dbReference type="InterPro" id="IPR058353">
    <property type="entry name" value="DUF8040"/>
</dbReference>
<proteinExistence type="predicted"/>
<dbReference type="Pfam" id="PF26138">
    <property type="entry name" value="DUF8040"/>
    <property type="match status" value="1"/>
</dbReference>
<protein>
    <recommendedName>
        <fullName evidence="1">DUF8040 domain-containing protein</fullName>
    </recommendedName>
</protein>
<dbReference type="KEGG" id="lgi:LOTGIDRAFT_75569"/>
<dbReference type="GeneID" id="20252186"/>
<evidence type="ECO:0000313" key="3">
    <source>
        <dbReference type="Proteomes" id="UP000030746"/>
    </source>
</evidence>
<evidence type="ECO:0000259" key="1">
    <source>
        <dbReference type="Pfam" id="PF26138"/>
    </source>
</evidence>
<gene>
    <name evidence="2" type="ORF">LOTGIDRAFT_75569</name>
</gene>
<feature type="domain" description="DUF8040" evidence="1">
    <location>
        <begin position="23"/>
        <end position="102"/>
    </location>
</feature>
<dbReference type="OMA" id="STACEIT"/>
<dbReference type="OrthoDB" id="5983017at2759"/>
<evidence type="ECO:0000313" key="2">
    <source>
        <dbReference type="EMBL" id="ESO88709.1"/>
    </source>
</evidence>
<organism evidence="2 3">
    <name type="scientific">Lottia gigantea</name>
    <name type="common">Giant owl limpet</name>
    <dbReference type="NCBI Taxonomy" id="225164"/>
    <lineage>
        <taxon>Eukaryota</taxon>
        <taxon>Metazoa</taxon>
        <taxon>Spiralia</taxon>
        <taxon>Lophotrochozoa</taxon>
        <taxon>Mollusca</taxon>
        <taxon>Gastropoda</taxon>
        <taxon>Patellogastropoda</taxon>
        <taxon>Lottioidea</taxon>
        <taxon>Lottiidae</taxon>
        <taxon>Lottia</taxon>
    </lineage>
</organism>
<name>V4BIZ5_LOTGI</name>
<dbReference type="HOGENOM" id="CLU_018552_7_1_1"/>